<feature type="domain" description="Gnk2-homologous" evidence="18">
    <location>
        <begin position="36"/>
        <end position="144"/>
    </location>
</feature>
<dbReference type="GO" id="GO:0005886">
    <property type="term" value="C:plasma membrane"/>
    <property type="evidence" value="ECO:0007669"/>
    <property type="project" value="UniProtKB-SubCell"/>
</dbReference>
<comment type="subcellular location">
    <subcellularLocation>
        <location evidence="1">Cell membrane</location>
        <topology evidence="1">Single-pass type I membrane protein</topology>
    </subcellularLocation>
</comment>
<evidence type="ECO:0000256" key="15">
    <source>
        <dbReference type="SAM" id="Phobius"/>
    </source>
</evidence>
<feature type="domain" description="Protein kinase" evidence="17">
    <location>
        <begin position="352"/>
        <end position="628"/>
    </location>
</feature>
<proteinExistence type="inferred from homology"/>
<dbReference type="GO" id="GO:0005524">
    <property type="term" value="F:ATP binding"/>
    <property type="evidence" value="ECO:0007669"/>
    <property type="project" value="UniProtKB-KW"/>
</dbReference>
<feature type="transmembrane region" description="Helical" evidence="15">
    <location>
        <begin position="294"/>
        <end position="314"/>
    </location>
</feature>
<dbReference type="PROSITE" id="PS50011">
    <property type="entry name" value="PROTEIN_KINASE_DOM"/>
    <property type="match status" value="1"/>
</dbReference>
<feature type="signal peptide" evidence="16">
    <location>
        <begin position="1"/>
        <end position="32"/>
    </location>
</feature>
<comment type="caution">
    <text evidence="19">The sequence shown here is derived from an EMBL/GenBank/DDBJ whole genome shotgun (WGS) entry which is preliminary data.</text>
</comment>
<keyword evidence="5 15" id="KW-0812">Transmembrane</keyword>
<name>A0AAW1JMX8_SAPOF</name>
<dbReference type="CDD" id="cd23509">
    <property type="entry name" value="Gnk2-like"/>
    <property type="match status" value="2"/>
</dbReference>
<keyword evidence="20" id="KW-1185">Reference proteome</keyword>
<keyword evidence="10 15" id="KW-1133">Transmembrane helix</keyword>
<dbReference type="Gene3D" id="3.30.200.20">
    <property type="entry name" value="Phosphorylase Kinase, domain 1"/>
    <property type="match status" value="1"/>
</dbReference>
<evidence type="ECO:0000256" key="8">
    <source>
        <dbReference type="ARBA" id="ARBA00022741"/>
    </source>
</evidence>
<comment type="similarity">
    <text evidence="3">In the C-terminal section; belongs to the protein kinase superfamily. Ser/Thr protein kinase family.</text>
</comment>
<comment type="similarity">
    <text evidence="2">In the N-terminal section; belongs to the leguminous lectin family.</text>
</comment>
<dbReference type="InterPro" id="IPR008271">
    <property type="entry name" value="Ser/Thr_kinase_AS"/>
</dbReference>
<evidence type="ECO:0000256" key="11">
    <source>
        <dbReference type="ARBA" id="ARBA00023136"/>
    </source>
</evidence>
<evidence type="ECO:0000256" key="1">
    <source>
        <dbReference type="ARBA" id="ARBA00004251"/>
    </source>
</evidence>
<dbReference type="Gene3D" id="3.30.430.20">
    <property type="entry name" value="Gnk2 domain, C-X8-C-X2-C motif"/>
    <property type="match status" value="2"/>
</dbReference>
<dbReference type="InterPro" id="IPR000719">
    <property type="entry name" value="Prot_kinase_dom"/>
</dbReference>
<evidence type="ECO:0000256" key="12">
    <source>
        <dbReference type="ARBA" id="ARBA00023170"/>
    </source>
</evidence>
<feature type="region of interest" description="Disordered" evidence="14">
    <location>
        <begin position="651"/>
        <end position="676"/>
    </location>
</feature>
<evidence type="ECO:0000259" key="17">
    <source>
        <dbReference type="PROSITE" id="PS50011"/>
    </source>
</evidence>
<dbReference type="EMBL" id="JBDFQZ010000007">
    <property type="protein sequence ID" value="KAK9706508.1"/>
    <property type="molecule type" value="Genomic_DNA"/>
</dbReference>
<keyword evidence="13" id="KW-0325">Glycoprotein</keyword>
<dbReference type="Pfam" id="PF00069">
    <property type="entry name" value="Pkinase"/>
    <property type="match status" value="1"/>
</dbReference>
<evidence type="ECO:0000256" key="4">
    <source>
        <dbReference type="ARBA" id="ARBA00022475"/>
    </source>
</evidence>
<evidence type="ECO:0000256" key="5">
    <source>
        <dbReference type="ARBA" id="ARBA00022692"/>
    </source>
</evidence>
<evidence type="ECO:0000313" key="20">
    <source>
        <dbReference type="Proteomes" id="UP001443914"/>
    </source>
</evidence>
<dbReference type="InterPro" id="IPR011009">
    <property type="entry name" value="Kinase-like_dom_sf"/>
</dbReference>
<dbReference type="PROSITE" id="PS51473">
    <property type="entry name" value="GNK2"/>
    <property type="match status" value="2"/>
</dbReference>
<feature type="chain" id="PRO_5043889604" evidence="16">
    <location>
        <begin position="33"/>
        <end position="676"/>
    </location>
</feature>
<keyword evidence="4" id="KW-1003">Cell membrane</keyword>
<evidence type="ECO:0000256" key="14">
    <source>
        <dbReference type="SAM" id="MobiDB-lite"/>
    </source>
</evidence>
<reference evidence="19" key="1">
    <citation type="submission" date="2024-03" db="EMBL/GenBank/DDBJ databases">
        <title>WGS assembly of Saponaria officinalis var. Norfolk2.</title>
        <authorList>
            <person name="Jenkins J."/>
            <person name="Shu S."/>
            <person name="Grimwood J."/>
            <person name="Barry K."/>
            <person name="Goodstein D."/>
            <person name="Schmutz J."/>
            <person name="Leebens-Mack J."/>
            <person name="Osbourn A."/>
        </authorList>
    </citation>
    <scope>NUCLEOTIDE SEQUENCE [LARGE SCALE GENOMIC DNA]</scope>
    <source>
        <strain evidence="19">JIC</strain>
    </source>
</reference>
<dbReference type="InterPro" id="IPR038408">
    <property type="entry name" value="GNK2_sf"/>
</dbReference>
<dbReference type="Pfam" id="PF01657">
    <property type="entry name" value="Stress-antifung"/>
    <property type="match status" value="2"/>
</dbReference>
<keyword evidence="6 16" id="KW-0732">Signal</keyword>
<organism evidence="19 20">
    <name type="scientific">Saponaria officinalis</name>
    <name type="common">Common soapwort</name>
    <name type="synonym">Lychnis saponaria</name>
    <dbReference type="NCBI Taxonomy" id="3572"/>
    <lineage>
        <taxon>Eukaryota</taxon>
        <taxon>Viridiplantae</taxon>
        <taxon>Streptophyta</taxon>
        <taxon>Embryophyta</taxon>
        <taxon>Tracheophyta</taxon>
        <taxon>Spermatophyta</taxon>
        <taxon>Magnoliopsida</taxon>
        <taxon>eudicotyledons</taxon>
        <taxon>Gunneridae</taxon>
        <taxon>Pentapetalae</taxon>
        <taxon>Caryophyllales</taxon>
        <taxon>Caryophyllaceae</taxon>
        <taxon>Caryophylleae</taxon>
        <taxon>Saponaria</taxon>
    </lineage>
</organism>
<dbReference type="AlphaFoldDB" id="A0AAW1JMX8"/>
<dbReference type="Proteomes" id="UP001443914">
    <property type="component" value="Unassembled WGS sequence"/>
</dbReference>
<evidence type="ECO:0000256" key="7">
    <source>
        <dbReference type="ARBA" id="ARBA00022737"/>
    </source>
</evidence>
<accession>A0AAW1JMX8</accession>
<keyword evidence="7" id="KW-0677">Repeat</keyword>
<dbReference type="SUPFAM" id="SSF56112">
    <property type="entry name" value="Protein kinase-like (PK-like)"/>
    <property type="match status" value="1"/>
</dbReference>
<dbReference type="GO" id="GO:0002229">
    <property type="term" value="P:defense response to oomycetes"/>
    <property type="evidence" value="ECO:0007669"/>
    <property type="project" value="UniProtKB-ARBA"/>
</dbReference>
<gene>
    <name evidence="19" type="ORF">RND81_07G130700</name>
</gene>
<evidence type="ECO:0000256" key="16">
    <source>
        <dbReference type="SAM" id="SignalP"/>
    </source>
</evidence>
<dbReference type="SMART" id="SM00220">
    <property type="entry name" value="S_TKc"/>
    <property type="match status" value="1"/>
</dbReference>
<dbReference type="PANTHER" id="PTHR27006">
    <property type="entry name" value="PROMASTIGOTE SURFACE ANTIGEN PROTEIN PSA"/>
    <property type="match status" value="1"/>
</dbReference>
<evidence type="ECO:0000313" key="19">
    <source>
        <dbReference type="EMBL" id="KAK9706508.1"/>
    </source>
</evidence>
<protein>
    <submittedName>
        <fullName evidence="19">Uncharacterized protein</fullName>
    </submittedName>
</protein>
<evidence type="ECO:0000256" key="6">
    <source>
        <dbReference type="ARBA" id="ARBA00022729"/>
    </source>
</evidence>
<evidence type="ECO:0000256" key="9">
    <source>
        <dbReference type="ARBA" id="ARBA00022840"/>
    </source>
</evidence>
<keyword evidence="12" id="KW-0675">Receptor</keyword>
<dbReference type="PROSITE" id="PS00108">
    <property type="entry name" value="PROTEIN_KINASE_ST"/>
    <property type="match status" value="1"/>
</dbReference>
<feature type="compositionally biased region" description="Basic and acidic residues" evidence="14">
    <location>
        <begin position="659"/>
        <end position="676"/>
    </location>
</feature>
<sequence length="676" mass="75137">MGTIQNLQMGASTSIRLFILLIFGLQIGITPAQPDLSCYNCSDTNGNYTIGSIYSMNLKTVLSTLISNAGIHNGYYYNVSVVQDSDRVNGIAVCRADKSPKDCRDCVSLASNRLADTCLAHREAIGYYSREYGDCMVRYSNRPIFKPRENSPNCRVQESPSNIPATDLGKLKQSLANLLAGLQHNASAGNSSYKFSSGAVEVADSINLYGLAQCNPYLSSAECSDCLGQVMGQFEQCCSNLISVALYGPICIVEFANYPIATNYTNTSPQPFLPGISTHSGESGNRRHNADKTWIIGVAGVASFVLIATAFLGLSRRNIRKEPKQEDSHEDMKLVDSIQLDFKDIQLATDNFSDAKRLDNNGSSAMYKGLLPDGQEIVVKRLHKGGTEGELEFDNEVLLSTNLQHKNLVKLLGFCIEKDLRILVYEFLPNGSLQHFLNDPVKRASLDWQIRYRIISGLARGLLYLHEDSQMRVIHRDLKPSNILLGVQMDPKISNFKTASLIHGTQSRGDTKVMGTYGYMPIEYVRHGHSSIKSDIFSYGVILLEIITGYIISGFSDEDTEENLLTYAWRNWCEGTTLDIVDEVLPNVNNHMNQIKRCIKIGLLCVQEDPRQRPNMSTVVVILNSDTIEIPQPSRPSPLVMINNMDLIHSNNQSSQTHTSHETSLKDISHSYFDPR</sequence>
<keyword evidence="9" id="KW-0067">ATP-binding</keyword>
<dbReference type="Gene3D" id="1.10.510.10">
    <property type="entry name" value="Transferase(Phosphotransferase) domain 1"/>
    <property type="match status" value="1"/>
</dbReference>
<evidence type="ECO:0000256" key="3">
    <source>
        <dbReference type="ARBA" id="ARBA00010217"/>
    </source>
</evidence>
<dbReference type="GO" id="GO:0004672">
    <property type="term" value="F:protein kinase activity"/>
    <property type="evidence" value="ECO:0007669"/>
    <property type="project" value="InterPro"/>
</dbReference>
<evidence type="ECO:0000256" key="13">
    <source>
        <dbReference type="ARBA" id="ARBA00023180"/>
    </source>
</evidence>
<dbReference type="PANTHER" id="PTHR27006:SF639">
    <property type="entry name" value="CYSTEINE-RICH RECEPTOR-LIKE PROTEIN KINASE 11"/>
    <property type="match status" value="1"/>
</dbReference>
<dbReference type="InterPro" id="IPR002902">
    <property type="entry name" value="GNK2"/>
</dbReference>
<feature type="domain" description="Gnk2-homologous" evidence="18">
    <location>
        <begin position="153"/>
        <end position="260"/>
    </location>
</feature>
<evidence type="ECO:0000259" key="18">
    <source>
        <dbReference type="PROSITE" id="PS51473"/>
    </source>
</evidence>
<evidence type="ECO:0000256" key="10">
    <source>
        <dbReference type="ARBA" id="ARBA00022989"/>
    </source>
</evidence>
<keyword evidence="8" id="KW-0547">Nucleotide-binding</keyword>
<keyword evidence="11 15" id="KW-0472">Membrane</keyword>
<evidence type="ECO:0000256" key="2">
    <source>
        <dbReference type="ARBA" id="ARBA00008536"/>
    </source>
</evidence>
<dbReference type="FunFam" id="1.10.510.10:FF:000240">
    <property type="entry name" value="Lectin-domain containing receptor kinase A4.3"/>
    <property type="match status" value="1"/>
</dbReference>